<name>A0A6N6MH70_9HYPH</name>
<evidence type="ECO:0000313" key="3">
    <source>
        <dbReference type="Proteomes" id="UP000441523"/>
    </source>
</evidence>
<gene>
    <name evidence="2" type="ORF">F6X51_26250</name>
</gene>
<accession>A0A6N6MH70</accession>
<keyword evidence="3" id="KW-1185">Reference proteome</keyword>
<dbReference type="RefSeq" id="WP_150966813.1">
    <property type="nucleotide sequence ID" value="NZ_VZZJ01000045.1"/>
</dbReference>
<reference evidence="2 3" key="1">
    <citation type="submission" date="2019-09" db="EMBL/GenBank/DDBJ databases">
        <title>YIM 132548 draft genome.</title>
        <authorList>
            <person name="Jiang L."/>
        </authorList>
    </citation>
    <scope>NUCLEOTIDE SEQUENCE [LARGE SCALE GENOMIC DNA]</scope>
    <source>
        <strain evidence="2 3">YIM 132548</strain>
    </source>
</reference>
<dbReference type="Proteomes" id="UP000441523">
    <property type="component" value="Unassembled WGS sequence"/>
</dbReference>
<evidence type="ECO:0000259" key="1">
    <source>
        <dbReference type="Pfam" id="PF18478"/>
    </source>
</evidence>
<evidence type="ECO:0000313" key="2">
    <source>
        <dbReference type="EMBL" id="KAB1068819.1"/>
    </source>
</evidence>
<protein>
    <recommendedName>
        <fullName evidence="1">VapC45 PIN like domain-containing protein</fullName>
    </recommendedName>
</protein>
<proteinExistence type="predicted"/>
<organism evidence="2 3">
    <name type="scientific">Methylobacterium planeticum</name>
    <dbReference type="NCBI Taxonomy" id="2615211"/>
    <lineage>
        <taxon>Bacteria</taxon>
        <taxon>Pseudomonadati</taxon>
        <taxon>Pseudomonadota</taxon>
        <taxon>Alphaproteobacteria</taxon>
        <taxon>Hyphomicrobiales</taxon>
        <taxon>Methylobacteriaceae</taxon>
        <taxon>Methylobacterium</taxon>
    </lineage>
</organism>
<sequence length="136" mass="15611">MRIFLDNCTSPVLASTLHGFVQHLGHSAEHIKDLPCGRSAPDVVWIEYLAATDDDWLVITGDLRIQRNPAERRAFRNAGLKGLVLANAYQSTPMHQQVSFFLWRWPDVEDLIRITRAPFLFEMPMARKSRLRSLPL</sequence>
<dbReference type="InterPro" id="IPR041375">
    <property type="entry name" value="VapC45_PIN-like"/>
</dbReference>
<comment type="caution">
    <text evidence="2">The sequence shown here is derived from an EMBL/GenBank/DDBJ whole genome shotgun (WGS) entry which is preliminary data.</text>
</comment>
<dbReference type="EMBL" id="VZZJ01000045">
    <property type="protein sequence ID" value="KAB1068819.1"/>
    <property type="molecule type" value="Genomic_DNA"/>
</dbReference>
<dbReference type="Pfam" id="PF18478">
    <property type="entry name" value="PIN_10"/>
    <property type="match status" value="1"/>
</dbReference>
<dbReference type="AlphaFoldDB" id="A0A6N6MH70"/>
<feature type="domain" description="VapC45 PIN like" evidence="1">
    <location>
        <begin position="1"/>
        <end position="86"/>
    </location>
</feature>